<dbReference type="PANTHER" id="PTHR33713">
    <property type="entry name" value="ANTITOXIN YAFN-RELATED"/>
    <property type="match status" value="1"/>
</dbReference>
<dbReference type="Pfam" id="PF02604">
    <property type="entry name" value="PhdYeFM_antitox"/>
    <property type="match status" value="1"/>
</dbReference>
<dbReference type="SUPFAM" id="SSF143120">
    <property type="entry name" value="YefM-like"/>
    <property type="match status" value="1"/>
</dbReference>
<dbReference type="PANTHER" id="PTHR33713:SF6">
    <property type="entry name" value="ANTITOXIN YEFM"/>
    <property type="match status" value="1"/>
</dbReference>
<proteinExistence type="inferred from homology"/>
<accession>A0ABY2I6K2</accession>
<comment type="function">
    <text evidence="2">Antitoxin component of a type II toxin-antitoxin (TA) system.</text>
</comment>
<protein>
    <recommendedName>
        <fullName evidence="2">Antitoxin</fullName>
    </recommendedName>
</protein>
<dbReference type="EMBL" id="SOFD01000011">
    <property type="protein sequence ID" value="TFB78501.1"/>
    <property type="molecule type" value="Genomic_DNA"/>
</dbReference>
<comment type="similarity">
    <text evidence="1 2">Belongs to the phD/YefM antitoxin family.</text>
</comment>
<comment type="caution">
    <text evidence="3">The sequence shown here is derived from an EMBL/GenBank/DDBJ whole genome shotgun (WGS) entry which is preliminary data.</text>
</comment>
<gene>
    <name evidence="3" type="ORF">E3O21_05580</name>
</gene>
<organism evidence="3 4">
    <name type="scientific">Cryobacterium flavum</name>
    <dbReference type="NCBI Taxonomy" id="1424659"/>
    <lineage>
        <taxon>Bacteria</taxon>
        <taxon>Bacillati</taxon>
        <taxon>Actinomycetota</taxon>
        <taxon>Actinomycetes</taxon>
        <taxon>Micrococcales</taxon>
        <taxon>Microbacteriaceae</taxon>
        <taxon>Cryobacterium</taxon>
    </lineage>
</organism>
<dbReference type="RefSeq" id="WP_092342437.1">
    <property type="nucleotide sequence ID" value="NZ_FNIB01000022.1"/>
</dbReference>
<reference evidence="3 4" key="1">
    <citation type="submission" date="2019-03" db="EMBL/GenBank/DDBJ databases">
        <title>Genomics of glacier-inhabiting Cryobacterium strains.</title>
        <authorList>
            <person name="Liu Q."/>
            <person name="Xin Y.-H."/>
        </authorList>
    </citation>
    <scope>NUCLEOTIDE SEQUENCE [LARGE SCALE GENOMIC DNA]</scope>
    <source>
        <strain evidence="3 4">Hh8</strain>
    </source>
</reference>
<evidence type="ECO:0000313" key="4">
    <source>
        <dbReference type="Proteomes" id="UP000298252"/>
    </source>
</evidence>
<dbReference type="Gene3D" id="3.40.1620.10">
    <property type="entry name" value="YefM-like domain"/>
    <property type="match status" value="1"/>
</dbReference>
<dbReference type="InterPro" id="IPR036165">
    <property type="entry name" value="YefM-like_sf"/>
</dbReference>
<dbReference type="InterPro" id="IPR051405">
    <property type="entry name" value="phD/YefM_antitoxin"/>
</dbReference>
<evidence type="ECO:0000313" key="3">
    <source>
        <dbReference type="EMBL" id="TFB78501.1"/>
    </source>
</evidence>
<dbReference type="InterPro" id="IPR006442">
    <property type="entry name" value="Antitoxin_Phd/YefM"/>
</dbReference>
<evidence type="ECO:0000256" key="2">
    <source>
        <dbReference type="RuleBase" id="RU362080"/>
    </source>
</evidence>
<name>A0ABY2I6K2_9MICO</name>
<dbReference type="NCBIfam" id="TIGR01552">
    <property type="entry name" value="phd_fam"/>
    <property type="match status" value="1"/>
</dbReference>
<sequence length="91" mass="10016">MMKEVPVTQARADLSNLVNEVVYGHERITLTRHGKALAVLVSPEEAKLLDSIMSSSPDMNHAVQIVDTSGSRDNLELAARYVEPNIESDQL</sequence>
<keyword evidence="4" id="KW-1185">Reference proteome</keyword>
<dbReference type="Proteomes" id="UP000298252">
    <property type="component" value="Unassembled WGS sequence"/>
</dbReference>
<evidence type="ECO:0000256" key="1">
    <source>
        <dbReference type="ARBA" id="ARBA00009981"/>
    </source>
</evidence>